<evidence type="ECO:0008006" key="4">
    <source>
        <dbReference type="Google" id="ProtNLM"/>
    </source>
</evidence>
<feature type="signal peptide" evidence="1">
    <location>
        <begin position="1"/>
        <end position="20"/>
    </location>
</feature>
<organism evidence="2 3">
    <name type="scientific">Sphingomonas pseudosanguinis</name>
    <dbReference type="NCBI Taxonomy" id="413712"/>
    <lineage>
        <taxon>Bacteria</taxon>
        <taxon>Pseudomonadati</taxon>
        <taxon>Pseudomonadota</taxon>
        <taxon>Alphaproteobacteria</taxon>
        <taxon>Sphingomonadales</taxon>
        <taxon>Sphingomonadaceae</taxon>
        <taxon>Sphingomonas</taxon>
    </lineage>
</organism>
<feature type="chain" id="PRO_5030574123" description="Lipoprotein" evidence="1">
    <location>
        <begin position="21"/>
        <end position="218"/>
    </location>
</feature>
<dbReference type="PROSITE" id="PS51257">
    <property type="entry name" value="PROKAR_LIPOPROTEIN"/>
    <property type="match status" value="1"/>
</dbReference>
<keyword evidence="1" id="KW-0732">Signal</keyword>
<gene>
    <name evidence="2" type="ORF">GGR48_003437</name>
</gene>
<proteinExistence type="predicted"/>
<dbReference type="AlphaFoldDB" id="A0A7W6AEW0"/>
<dbReference type="EMBL" id="JACIDH010000026">
    <property type="protein sequence ID" value="MBB3880983.1"/>
    <property type="molecule type" value="Genomic_DNA"/>
</dbReference>
<protein>
    <recommendedName>
        <fullName evidence="4">Lipoprotein</fullName>
    </recommendedName>
</protein>
<evidence type="ECO:0000313" key="3">
    <source>
        <dbReference type="Proteomes" id="UP000538670"/>
    </source>
</evidence>
<evidence type="ECO:0000256" key="1">
    <source>
        <dbReference type="SAM" id="SignalP"/>
    </source>
</evidence>
<dbReference type="Proteomes" id="UP000538670">
    <property type="component" value="Unassembled WGS sequence"/>
</dbReference>
<accession>A0A7W6AEW0</accession>
<sequence>MNGRVLLAALMAVMVPLTIAGCQRGGAVTDPVANSIADANDVRAALQAYFDKHLQCAPLLSTDATSGDLIAQPQDPAARALSEAGLIERVRGEAEMAGGERVVRYRPAQRYLPSFTKAKWGTSDGWLLCYARRQIKDIAITNTNAGPRVAYRFQLVAAPEWMRQPAMVSAFPQVVKSLSGEFRGEEPVAIRNGKPNLDDLQPTFEHSLVTRGAAFLTR</sequence>
<reference evidence="2 3" key="1">
    <citation type="submission" date="2020-08" db="EMBL/GenBank/DDBJ databases">
        <title>Genomic Encyclopedia of Type Strains, Phase IV (KMG-IV): sequencing the most valuable type-strain genomes for metagenomic binning, comparative biology and taxonomic classification.</title>
        <authorList>
            <person name="Goeker M."/>
        </authorList>
    </citation>
    <scope>NUCLEOTIDE SEQUENCE [LARGE SCALE GENOMIC DNA]</scope>
    <source>
        <strain evidence="2 3">DSM 19512</strain>
    </source>
</reference>
<name>A0A7W6AEW0_9SPHN</name>
<evidence type="ECO:0000313" key="2">
    <source>
        <dbReference type="EMBL" id="MBB3880983.1"/>
    </source>
</evidence>
<keyword evidence="3" id="KW-1185">Reference proteome</keyword>
<comment type="caution">
    <text evidence="2">The sequence shown here is derived from an EMBL/GenBank/DDBJ whole genome shotgun (WGS) entry which is preliminary data.</text>
</comment>